<organism evidence="2 3">
    <name type="scientific">Cordyceps confragosa</name>
    <name type="common">Lecanicillium lecanii</name>
    <dbReference type="NCBI Taxonomy" id="2714763"/>
    <lineage>
        <taxon>Eukaryota</taxon>
        <taxon>Fungi</taxon>
        <taxon>Dikarya</taxon>
        <taxon>Ascomycota</taxon>
        <taxon>Pezizomycotina</taxon>
        <taxon>Sordariomycetes</taxon>
        <taxon>Hypocreomycetidae</taxon>
        <taxon>Hypocreales</taxon>
        <taxon>Cordycipitaceae</taxon>
        <taxon>Akanthomyces</taxon>
    </lineage>
</organism>
<dbReference type="AlphaFoldDB" id="A0A179IHY4"/>
<dbReference type="OMA" id="HANAYSH"/>
<accession>A0A179IHY4</accession>
<sequence length="495" mass="54553">MSIFRRGRSPLSGAQASIDPHDWKLPSSYTFSPSKGGCRTVIPDPNVFSNAGTPRLGDTNVPDASHAAVHLALLECFRGLKLNATALDVPVELPPQYAEKPNLASAADPGSSTQNERWDLLLKLAVTRFGVWWSQIHLVLTHAAAYANHGGSTRQVQLTESYLPPLDVLLVWYAFMLDSSSYAAACRARESDVPGLANLCFPWKAIWTVVDMDTMVYTLPKGAQTLFHTLSGQSADILTYLNDPPAYTEEPLPLLPVDMVAEVKKHEPFLDEAHNLLWIRSPALQGSLKRASADFKGVKAQLTCATNADSAAELSFGVRLFWRTFRLFPFVYQALARNGGVPDYHENKPPSAHGKTPGEAPSPSHCTCWTCERIRDYLPHFTRTQASAPEKDTAAGSSAPSITQQVSSLSVQQLRQIQDDLGFYRAVEKARSSGLPLPSRPPTDAEKQKESLSKQRQKEVGYLPGINEYAEVQADGCTKIKRSKHANAWSGWWWL</sequence>
<dbReference type="OrthoDB" id="2684236at2759"/>
<protein>
    <submittedName>
        <fullName evidence="2">Uncharacterized protein</fullName>
    </submittedName>
</protein>
<evidence type="ECO:0000313" key="2">
    <source>
        <dbReference type="EMBL" id="OAR01492.1"/>
    </source>
</evidence>
<feature type="region of interest" description="Disordered" evidence="1">
    <location>
        <begin position="432"/>
        <end position="456"/>
    </location>
</feature>
<evidence type="ECO:0000313" key="3">
    <source>
        <dbReference type="Proteomes" id="UP000243081"/>
    </source>
</evidence>
<reference evidence="2 3" key="1">
    <citation type="submission" date="2016-03" db="EMBL/GenBank/DDBJ databases">
        <title>Fine-scale spatial genetic structure of a fungal parasite of coffee scale insects.</title>
        <authorList>
            <person name="Jackson D."/>
            <person name="Zemenick K.A."/>
            <person name="Malloure B."/>
            <person name="Quandt C.A."/>
            <person name="James T.Y."/>
        </authorList>
    </citation>
    <scope>NUCLEOTIDE SEQUENCE [LARGE SCALE GENOMIC DNA]</scope>
    <source>
        <strain evidence="2 3">UM487</strain>
    </source>
</reference>
<proteinExistence type="predicted"/>
<dbReference type="EMBL" id="LUKN01001115">
    <property type="protein sequence ID" value="OAR01492.1"/>
    <property type="molecule type" value="Genomic_DNA"/>
</dbReference>
<name>A0A179IHY4_CORDF</name>
<keyword evidence="3" id="KW-1185">Reference proteome</keyword>
<feature type="compositionally biased region" description="Basic and acidic residues" evidence="1">
    <location>
        <begin position="443"/>
        <end position="456"/>
    </location>
</feature>
<dbReference type="Proteomes" id="UP000243081">
    <property type="component" value="Unassembled WGS sequence"/>
</dbReference>
<evidence type="ECO:0000256" key="1">
    <source>
        <dbReference type="SAM" id="MobiDB-lite"/>
    </source>
</evidence>
<comment type="caution">
    <text evidence="2">The sequence shown here is derived from an EMBL/GenBank/DDBJ whole genome shotgun (WGS) entry which is preliminary data.</text>
</comment>
<gene>
    <name evidence="2" type="ORF">LLEC1_03093</name>
</gene>